<evidence type="ECO:0000313" key="1">
    <source>
        <dbReference type="EMBL" id="OWR04714.1"/>
    </source>
</evidence>
<dbReference type="AlphaFoldDB" id="A0A254NAR1"/>
<comment type="caution">
    <text evidence="1">The sequence shown here is derived from an EMBL/GenBank/DDBJ whole genome shotgun (WGS) entry which is preliminary data.</text>
</comment>
<dbReference type="Proteomes" id="UP000197446">
    <property type="component" value="Unassembled WGS sequence"/>
</dbReference>
<accession>A0A254NAR1</accession>
<evidence type="ECO:0000313" key="2">
    <source>
        <dbReference type="Proteomes" id="UP000197446"/>
    </source>
</evidence>
<keyword evidence="2" id="KW-1185">Reference proteome</keyword>
<organism evidence="1 2">
    <name type="scientific">Roseateles puraquae</name>
    <dbReference type="NCBI Taxonomy" id="431059"/>
    <lineage>
        <taxon>Bacteria</taxon>
        <taxon>Pseudomonadati</taxon>
        <taxon>Pseudomonadota</taxon>
        <taxon>Betaproteobacteria</taxon>
        <taxon>Burkholderiales</taxon>
        <taxon>Sphaerotilaceae</taxon>
        <taxon>Roseateles</taxon>
    </lineage>
</organism>
<evidence type="ECO:0008006" key="3">
    <source>
        <dbReference type="Google" id="ProtNLM"/>
    </source>
</evidence>
<dbReference type="RefSeq" id="WP_088482848.1">
    <property type="nucleotide sequence ID" value="NZ_SGUE01000010.1"/>
</dbReference>
<gene>
    <name evidence="1" type="ORF">CDO81_09055</name>
</gene>
<name>A0A254NAR1_9BURK</name>
<reference evidence="1 2" key="1">
    <citation type="journal article" date="2007" name="Int. J. Syst. Evol. Microbiol.">
        <title>Description of Pelomonas aquatica sp. nov. and Pelomonas puraquae sp. nov., isolated from industrial and haemodialysis water.</title>
        <authorList>
            <person name="Gomila M."/>
            <person name="Bowien B."/>
            <person name="Falsen E."/>
            <person name="Moore E.R."/>
            <person name="Lalucat J."/>
        </authorList>
    </citation>
    <scope>NUCLEOTIDE SEQUENCE [LARGE SCALE GENOMIC DNA]</scope>
    <source>
        <strain evidence="1 2">CCUG 52769</strain>
    </source>
</reference>
<protein>
    <recommendedName>
        <fullName evidence="3">DUF1795 domain-containing protein</fullName>
    </recommendedName>
</protein>
<proteinExistence type="predicted"/>
<sequence>MAGRLNMLYRYSVNLTPPPADPVVKQGHVYSEFVLDLPPAWQAQAHAGDNTVAFHEPAADAALIVSVDFIESGATDLQALAAEVIARRLAALPAATPGLWQTLQQQVRPHRSGAGLELSFAAELPGEQVALYLGYATPRKLLHFLMLCGPDRAAAVALFNATVPQFQPRLP</sequence>
<dbReference type="EMBL" id="NISI01000002">
    <property type="protein sequence ID" value="OWR04714.1"/>
    <property type="molecule type" value="Genomic_DNA"/>
</dbReference>